<evidence type="ECO:0000256" key="3">
    <source>
        <dbReference type="ARBA" id="ARBA00022448"/>
    </source>
</evidence>
<reference evidence="9 10" key="1">
    <citation type="submission" date="2017-10" db="EMBL/GenBank/DDBJ databases">
        <title>Genome announcement of Methylocella silvestris TVC from permafrost.</title>
        <authorList>
            <person name="Wang J."/>
            <person name="Geng K."/>
            <person name="Ul-Haque F."/>
            <person name="Crombie A.T."/>
            <person name="Street L.E."/>
            <person name="Wookey P.A."/>
            <person name="Murrell J.C."/>
            <person name="Pratscher J."/>
        </authorList>
    </citation>
    <scope>NUCLEOTIDE SEQUENCE [LARGE SCALE GENOMIC DNA]</scope>
    <source>
        <strain evidence="9 10">TVC</strain>
    </source>
</reference>
<dbReference type="GO" id="GO:0005886">
    <property type="term" value="C:plasma membrane"/>
    <property type="evidence" value="ECO:0007669"/>
    <property type="project" value="UniProtKB-SubCell"/>
</dbReference>
<proteinExistence type="inferred from homology"/>
<dbReference type="InterPro" id="IPR002781">
    <property type="entry name" value="TM_pro_TauE-like"/>
</dbReference>
<evidence type="ECO:0000256" key="4">
    <source>
        <dbReference type="ARBA" id="ARBA00022475"/>
    </source>
</evidence>
<dbReference type="PANTHER" id="PTHR30269">
    <property type="entry name" value="TRANSMEMBRANE PROTEIN YFCA"/>
    <property type="match status" value="1"/>
</dbReference>
<feature type="transmembrane region" description="Helical" evidence="8">
    <location>
        <begin position="225"/>
        <end position="243"/>
    </location>
</feature>
<evidence type="ECO:0000256" key="7">
    <source>
        <dbReference type="ARBA" id="ARBA00023136"/>
    </source>
</evidence>
<evidence type="ECO:0000256" key="6">
    <source>
        <dbReference type="ARBA" id="ARBA00022989"/>
    </source>
</evidence>
<feature type="transmembrane region" description="Helical" evidence="8">
    <location>
        <begin position="171"/>
        <end position="191"/>
    </location>
</feature>
<keyword evidence="6 8" id="KW-1133">Transmembrane helix</keyword>
<dbReference type="AlphaFoldDB" id="A0A2J7TC54"/>
<keyword evidence="5 8" id="KW-0812">Transmembrane</keyword>
<keyword evidence="7 8" id="KW-0472">Membrane</keyword>
<feature type="transmembrane region" description="Helical" evidence="8">
    <location>
        <begin position="46"/>
        <end position="64"/>
    </location>
</feature>
<feature type="transmembrane region" description="Helical" evidence="8">
    <location>
        <begin position="106"/>
        <end position="123"/>
    </location>
</feature>
<evidence type="ECO:0000256" key="2">
    <source>
        <dbReference type="ARBA" id="ARBA00009142"/>
    </source>
</evidence>
<feature type="transmembrane region" description="Helical" evidence="8">
    <location>
        <begin position="12"/>
        <end position="40"/>
    </location>
</feature>
<evidence type="ECO:0000256" key="8">
    <source>
        <dbReference type="RuleBase" id="RU363041"/>
    </source>
</evidence>
<gene>
    <name evidence="9" type="ORF">CR492_19135</name>
</gene>
<evidence type="ECO:0000313" key="10">
    <source>
        <dbReference type="Proteomes" id="UP000236286"/>
    </source>
</evidence>
<protein>
    <recommendedName>
        <fullName evidence="8">Probable membrane transporter protein</fullName>
    </recommendedName>
</protein>
<comment type="caution">
    <text evidence="9">The sequence shown here is derived from an EMBL/GenBank/DDBJ whole genome shotgun (WGS) entry which is preliminary data.</text>
</comment>
<dbReference type="InterPro" id="IPR052017">
    <property type="entry name" value="TSUP"/>
</dbReference>
<evidence type="ECO:0000313" key="9">
    <source>
        <dbReference type="EMBL" id="PNG24347.1"/>
    </source>
</evidence>
<feature type="transmembrane region" description="Helical" evidence="8">
    <location>
        <begin position="198"/>
        <end position="219"/>
    </location>
</feature>
<evidence type="ECO:0000256" key="5">
    <source>
        <dbReference type="ARBA" id="ARBA00022692"/>
    </source>
</evidence>
<accession>A0A2J7TC54</accession>
<comment type="subcellular location">
    <subcellularLocation>
        <location evidence="1 8">Cell membrane</location>
        <topology evidence="1 8">Multi-pass membrane protein</topology>
    </subcellularLocation>
</comment>
<name>A0A2J7TC54_METSI</name>
<sequence>MMFGVPMTTLSVIWVGAFIGALAAGGAGFAFAFVASSIWLHVLDPVRTTALIVACGSLLHITLVWPIRRSIESARLSPFLAGGIFGVPLGVWLLTRFDPTCLKGALGLLMIAYGFSMALKLRLSPVFGDSRRADVAIGFVSGALGGVAGYSGVLTTIWTQLRGWPKDVARGVYQPFILFSHLLTLTLVGVLSIDRGGIVLFALALPPLVAGAWLGFEIYGRLNEVWFGRVLSLMLIGSGAILFV</sequence>
<organism evidence="9 10">
    <name type="scientific">Methylocella silvestris</name>
    <dbReference type="NCBI Taxonomy" id="199596"/>
    <lineage>
        <taxon>Bacteria</taxon>
        <taxon>Pseudomonadati</taxon>
        <taxon>Pseudomonadota</taxon>
        <taxon>Alphaproteobacteria</taxon>
        <taxon>Hyphomicrobiales</taxon>
        <taxon>Beijerinckiaceae</taxon>
        <taxon>Methylocella</taxon>
    </lineage>
</organism>
<evidence type="ECO:0000256" key="1">
    <source>
        <dbReference type="ARBA" id="ARBA00004651"/>
    </source>
</evidence>
<dbReference type="Pfam" id="PF01925">
    <property type="entry name" value="TauE"/>
    <property type="match status" value="1"/>
</dbReference>
<dbReference type="PANTHER" id="PTHR30269:SF37">
    <property type="entry name" value="MEMBRANE TRANSPORTER PROTEIN"/>
    <property type="match status" value="1"/>
</dbReference>
<keyword evidence="4 8" id="KW-1003">Cell membrane</keyword>
<dbReference type="EMBL" id="PDZR01000035">
    <property type="protein sequence ID" value="PNG24347.1"/>
    <property type="molecule type" value="Genomic_DNA"/>
</dbReference>
<dbReference type="Proteomes" id="UP000236286">
    <property type="component" value="Unassembled WGS sequence"/>
</dbReference>
<feature type="transmembrane region" description="Helical" evidence="8">
    <location>
        <begin position="135"/>
        <end position="159"/>
    </location>
</feature>
<feature type="transmembrane region" description="Helical" evidence="8">
    <location>
        <begin position="76"/>
        <end position="94"/>
    </location>
</feature>
<keyword evidence="3" id="KW-0813">Transport</keyword>
<comment type="similarity">
    <text evidence="2 8">Belongs to the 4-toluene sulfonate uptake permease (TSUP) (TC 2.A.102) family.</text>
</comment>